<proteinExistence type="predicted"/>
<comment type="caution">
    <text evidence="1">The sequence shown here is derived from an EMBL/GenBank/DDBJ whole genome shotgun (WGS) entry which is preliminary data.</text>
</comment>
<evidence type="ECO:0000313" key="1">
    <source>
        <dbReference type="EMBL" id="KAK1408759.1"/>
    </source>
</evidence>
<protein>
    <submittedName>
        <fullName evidence="1">Uncharacterized protein</fullName>
    </submittedName>
</protein>
<accession>A0AAD8JQA7</accession>
<name>A0AAD8JQA7_TARER</name>
<dbReference type="Proteomes" id="UP001229421">
    <property type="component" value="Unassembled WGS sequence"/>
</dbReference>
<sequence length="74" mass="8344">MSQQDHVSIDKAQSNQFLGRAYLHTHTIISPNKKTFAASQLRRPTHRHHLSDLAVIVSHRSSPCLMLDLVSDLS</sequence>
<keyword evidence="2" id="KW-1185">Reference proteome</keyword>
<organism evidence="1 2">
    <name type="scientific">Tagetes erecta</name>
    <name type="common">African marigold</name>
    <dbReference type="NCBI Taxonomy" id="13708"/>
    <lineage>
        <taxon>Eukaryota</taxon>
        <taxon>Viridiplantae</taxon>
        <taxon>Streptophyta</taxon>
        <taxon>Embryophyta</taxon>
        <taxon>Tracheophyta</taxon>
        <taxon>Spermatophyta</taxon>
        <taxon>Magnoliopsida</taxon>
        <taxon>eudicotyledons</taxon>
        <taxon>Gunneridae</taxon>
        <taxon>Pentapetalae</taxon>
        <taxon>asterids</taxon>
        <taxon>campanulids</taxon>
        <taxon>Asterales</taxon>
        <taxon>Asteraceae</taxon>
        <taxon>Asteroideae</taxon>
        <taxon>Heliantheae alliance</taxon>
        <taxon>Tageteae</taxon>
        <taxon>Tagetes</taxon>
    </lineage>
</organism>
<dbReference type="EMBL" id="JAUHHV010000011">
    <property type="protein sequence ID" value="KAK1408759.1"/>
    <property type="molecule type" value="Genomic_DNA"/>
</dbReference>
<gene>
    <name evidence="1" type="ORF">QVD17_40789</name>
</gene>
<reference evidence="1" key="1">
    <citation type="journal article" date="2023" name="bioRxiv">
        <title>Improved chromosome-level genome assembly for marigold (Tagetes erecta).</title>
        <authorList>
            <person name="Jiang F."/>
            <person name="Yuan L."/>
            <person name="Wang S."/>
            <person name="Wang H."/>
            <person name="Xu D."/>
            <person name="Wang A."/>
            <person name="Fan W."/>
        </authorList>
    </citation>
    <scope>NUCLEOTIDE SEQUENCE</scope>
    <source>
        <strain evidence="1">WSJ</strain>
        <tissue evidence="1">Leaf</tissue>
    </source>
</reference>
<evidence type="ECO:0000313" key="2">
    <source>
        <dbReference type="Proteomes" id="UP001229421"/>
    </source>
</evidence>
<dbReference type="AlphaFoldDB" id="A0AAD8JQA7"/>